<evidence type="ECO:0000313" key="1">
    <source>
        <dbReference type="EMBL" id="MBY80621.1"/>
    </source>
</evidence>
<proteinExistence type="predicted"/>
<dbReference type="AlphaFoldDB" id="A0A2S2QSB7"/>
<protein>
    <recommendedName>
        <fullName evidence="2">FAR1 domain-containing protein</fullName>
    </recommendedName>
</protein>
<dbReference type="EMBL" id="GGMS01011418">
    <property type="protein sequence ID" value="MBY80621.1"/>
    <property type="molecule type" value="Transcribed_RNA"/>
</dbReference>
<name>A0A2S2QSB7_9HEMI</name>
<reference evidence="1" key="1">
    <citation type="submission" date="2018-04" db="EMBL/GenBank/DDBJ databases">
        <title>Transcriptome assembly of Sipha flava.</title>
        <authorList>
            <person name="Scully E.D."/>
            <person name="Geib S.M."/>
            <person name="Palmer N.A."/>
            <person name="Koch K."/>
            <person name="Bradshaw J."/>
            <person name="Heng-Moss T."/>
            <person name="Sarath G."/>
        </authorList>
    </citation>
    <scope>NUCLEOTIDE SEQUENCE</scope>
</reference>
<evidence type="ECO:0008006" key="2">
    <source>
        <dbReference type="Google" id="ProtNLM"/>
    </source>
</evidence>
<accession>A0A2S2QSB7</accession>
<sequence>MDDIKNDIKVGQIFNSYEQFFETFKTFCDENYQPLIVTNNNKRQVTILCRHGYKIPSNSTGKRTKLHYNYVGCKAKITCFKLVNSTQVKITSVSLEHNHEISRTAFGMTRIKLTSEQKDVLIDLHDASCKSIRSAVYFKVNLTRNFHLKKFEICFKS</sequence>
<organism evidence="1">
    <name type="scientific">Sipha flava</name>
    <name type="common">yellow sugarcane aphid</name>
    <dbReference type="NCBI Taxonomy" id="143950"/>
    <lineage>
        <taxon>Eukaryota</taxon>
        <taxon>Metazoa</taxon>
        <taxon>Ecdysozoa</taxon>
        <taxon>Arthropoda</taxon>
        <taxon>Hexapoda</taxon>
        <taxon>Insecta</taxon>
        <taxon>Pterygota</taxon>
        <taxon>Neoptera</taxon>
        <taxon>Paraneoptera</taxon>
        <taxon>Hemiptera</taxon>
        <taxon>Sternorrhyncha</taxon>
        <taxon>Aphidomorpha</taxon>
        <taxon>Aphidoidea</taxon>
        <taxon>Aphididae</taxon>
        <taxon>Sipha</taxon>
    </lineage>
</organism>
<gene>
    <name evidence="1" type="ORF">g.41844</name>
</gene>